<protein>
    <submittedName>
        <fullName evidence="1">Uncharacterized protein</fullName>
    </submittedName>
</protein>
<name>A0A0E9TWB3_ANGAN</name>
<organism evidence="1">
    <name type="scientific">Anguilla anguilla</name>
    <name type="common">European freshwater eel</name>
    <name type="synonym">Muraena anguilla</name>
    <dbReference type="NCBI Taxonomy" id="7936"/>
    <lineage>
        <taxon>Eukaryota</taxon>
        <taxon>Metazoa</taxon>
        <taxon>Chordata</taxon>
        <taxon>Craniata</taxon>
        <taxon>Vertebrata</taxon>
        <taxon>Euteleostomi</taxon>
        <taxon>Actinopterygii</taxon>
        <taxon>Neopterygii</taxon>
        <taxon>Teleostei</taxon>
        <taxon>Anguilliformes</taxon>
        <taxon>Anguillidae</taxon>
        <taxon>Anguilla</taxon>
    </lineage>
</organism>
<evidence type="ECO:0000313" key="1">
    <source>
        <dbReference type="EMBL" id="JAH57028.1"/>
    </source>
</evidence>
<reference evidence="1" key="2">
    <citation type="journal article" date="2015" name="Fish Shellfish Immunol.">
        <title>Early steps in the European eel (Anguilla anguilla)-Vibrio vulnificus interaction in the gills: Role of the RtxA13 toxin.</title>
        <authorList>
            <person name="Callol A."/>
            <person name="Pajuelo D."/>
            <person name="Ebbesson L."/>
            <person name="Teles M."/>
            <person name="MacKenzie S."/>
            <person name="Amaro C."/>
        </authorList>
    </citation>
    <scope>NUCLEOTIDE SEQUENCE</scope>
</reference>
<reference evidence="1" key="1">
    <citation type="submission" date="2014-11" db="EMBL/GenBank/DDBJ databases">
        <authorList>
            <person name="Amaro Gonzalez C."/>
        </authorList>
    </citation>
    <scope>NUCLEOTIDE SEQUENCE</scope>
</reference>
<accession>A0A0E9TWB3</accession>
<sequence>MRDLHATHIPSDNKAGAAHMHYSFAPMTRALHSWQPKHTY</sequence>
<dbReference type="EMBL" id="GBXM01051549">
    <property type="protein sequence ID" value="JAH57028.1"/>
    <property type="molecule type" value="Transcribed_RNA"/>
</dbReference>
<dbReference type="AlphaFoldDB" id="A0A0E9TWB3"/>
<proteinExistence type="predicted"/>